<keyword evidence="4" id="KW-1185">Reference proteome</keyword>
<dbReference type="PANTHER" id="PTHR38690:SF1">
    <property type="entry name" value="PROTEASE"/>
    <property type="match status" value="1"/>
</dbReference>
<comment type="caution">
    <text evidence="3">The sequence shown here is derived from an EMBL/GenBank/DDBJ whole genome shotgun (WGS) entry which is preliminary data.</text>
</comment>
<name>A0A0J8GTC5_9ALTE</name>
<feature type="compositionally biased region" description="Low complexity" evidence="1">
    <location>
        <begin position="1297"/>
        <end position="1308"/>
    </location>
</feature>
<feature type="domain" description="YhdP central" evidence="2">
    <location>
        <begin position="1"/>
        <end position="1262"/>
    </location>
</feature>
<dbReference type="InterPro" id="IPR025263">
    <property type="entry name" value="YhdP_central"/>
</dbReference>
<evidence type="ECO:0000259" key="2">
    <source>
        <dbReference type="Pfam" id="PF13116"/>
    </source>
</evidence>
<dbReference type="NCBIfam" id="TIGR02099">
    <property type="entry name" value="YhdP family protein"/>
    <property type="match status" value="1"/>
</dbReference>
<feature type="region of interest" description="Disordered" evidence="1">
    <location>
        <begin position="1268"/>
        <end position="1315"/>
    </location>
</feature>
<evidence type="ECO:0000256" key="1">
    <source>
        <dbReference type="SAM" id="MobiDB-lite"/>
    </source>
</evidence>
<dbReference type="Pfam" id="PF13116">
    <property type="entry name" value="YhdP"/>
    <property type="match status" value="1"/>
</dbReference>
<dbReference type="PANTHER" id="PTHR38690">
    <property type="entry name" value="PROTEASE-RELATED"/>
    <property type="match status" value="1"/>
</dbReference>
<gene>
    <name evidence="3" type="ORF">XM47_16765</name>
</gene>
<evidence type="ECO:0000313" key="4">
    <source>
        <dbReference type="Proteomes" id="UP000037600"/>
    </source>
</evidence>
<dbReference type="InterPro" id="IPR011836">
    <property type="entry name" value="YhdP"/>
</dbReference>
<dbReference type="EMBL" id="LAZL01000035">
    <property type="protein sequence ID" value="KMT63963.1"/>
    <property type="molecule type" value="Genomic_DNA"/>
</dbReference>
<dbReference type="STRING" id="1513271.XM47_16765"/>
<organism evidence="3 4">
    <name type="scientific">Catenovulum maritimum</name>
    <dbReference type="NCBI Taxonomy" id="1513271"/>
    <lineage>
        <taxon>Bacteria</taxon>
        <taxon>Pseudomonadati</taxon>
        <taxon>Pseudomonadota</taxon>
        <taxon>Gammaproteobacteria</taxon>
        <taxon>Alteromonadales</taxon>
        <taxon>Alteromonadaceae</taxon>
        <taxon>Catenovulum</taxon>
    </lineage>
</organism>
<dbReference type="RefSeq" id="WP_048695126.1">
    <property type="nucleotide sequence ID" value="NZ_KQ130506.1"/>
</dbReference>
<accession>A0A0J8GTC5</accession>
<dbReference type="OrthoDB" id="9762238at2"/>
<proteinExistence type="predicted"/>
<dbReference type="Proteomes" id="UP000037600">
    <property type="component" value="Unassembled WGS sequence"/>
</dbReference>
<evidence type="ECO:0000313" key="3">
    <source>
        <dbReference type="EMBL" id="KMT63963.1"/>
    </source>
</evidence>
<reference evidence="3 4" key="1">
    <citation type="submission" date="2015-04" db="EMBL/GenBank/DDBJ databases">
        <title>Draft Genome Sequence of the Novel Agar-Digesting Marine Bacterium Q1.</title>
        <authorList>
            <person name="Li Y."/>
            <person name="Li D."/>
            <person name="Chen G."/>
            <person name="Du Z."/>
        </authorList>
    </citation>
    <scope>NUCLEOTIDE SEQUENCE [LARGE SCALE GENOMIC DNA]</scope>
    <source>
        <strain evidence="3 4">Q1</strain>
    </source>
</reference>
<protein>
    <recommendedName>
        <fullName evidence="2">YhdP central domain-containing protein</fullName>
    </recommendedName>
</protein>
<feature type="compositionally biased region" description="Polar residues" evidence="1">
    <location>
        <begin position="1280"/>
        <end position="1296"/>
    </location>
</feature>
<sequence length="1315" mass="148043">MVITRLIANAIRHLWLSVAFILVFFALTLSAIRVGLPYANEFKTEIATWFENEFEQPIQIGQLNADWQNLGPTIQLSDFQFISLQESQPPILIHIEKVDLEIDFWQSITKQDFIVSNFVLDGVDVLIDLEKLKTANSSGNEIALLDLLNDIFLSKFKRFDLQNSQITLITRGQTEHIISVDNLNWFNQGNMHQGVGQFSLEGLKDEKLAFILSLKDSGKEKLTGQFYTQSDGVDFSAWLKPFLSPSVEEIKSNLAFESWLHIENSQLKSWLVDFKPSQLSWNHTKQLQSINLDSGRIQAIFDKDKDNYQLDQLQLSNGDFSYTPLSSLFENSKNSWKFNAKEIDLRPLQYIAPLFELPELAAQFSKQIYATPKIANLHLWAEKGQNWKLSAEVAQLKWRSFGQYPEMDGLTGKIIASPDTLVSDWIIEQKTINWPVIFEQPLEVNAIQFQSIFSYQSEKDWLLKIPSIDINLAQTQGKAEVMVRPDPVSSTGVELAVFAEIGQTKVKDVPLFLPRKLMGDDTFLYLEKALVDGNVQSAELFWQGNPSAYPFQFSEGIFKSRITTENATFAFQPNWPAVNELALELTFYNDGLFFYSEKGKMLDAKLVELNAQILALDSKSVTLELDANLTATGQAATEVMQKGSLKDSVGKTLEQLTVTGDLTANLELNIPLHNVNELNVRGDVLFNGNELKIEPTGFVFQRVNGLLEFDMDKLSADKLTFDWGSVPYQVDLNAKQGEQGYLVDLDLRGNWPLDAILTQSRYLSLADRVKGTAQVNGHLAIKLPKNGFSYRLDIASDLHGVNLDLPQPFNKSADIIRNTNFTIYGDMESSSVELKSANDLRFKAVLPHDKVAFSRAYLVLGSEFLSEPAQGFNISAYLEQADLNEYLTFISDLNKDLTKQTQSGQPIIGIPQRIRGKVDSLTLGPLNWHSVNFDTSLQEEFWRSFIIADEFKGNINAHENLQLGGLEIEAERLWIKLATDNKEAEAEPIEQAYLAEIYQNLPPIKFNCRECKLDEKNLGQVKFLMLRDANEKILLKDFSLKYREHQISANGSWLMKNKAEHETKITGHLSSKDFGHWLRDYQLSTVIRDSSVDAKFNLNWPTSPLSLSNKHLNGDINWTLGQGYLAEVSDKGTRILSLLSIDSLVRKLKLDFRDVFSKGFFYNGMKGDVKLTNGLAYTNNTRMDGVPGNIDVSGNANLVTQEIDYQVQFSPKVTSSLPIIIAWMVNPVTGIAALAIDQALESADVISQIKFSITGTIDNPRVVETGRESKEIKLKKIKQPATQAQPKKAPQSSNNSAPPAETKPAEPTIEQPVSE</sequence>